<accession>A0A392TPQ0</accession>
<evidence type="ECO:0000256" key="1">
    <source>
        <dbReference type="SAM" id="MobiDB-lite"/>
    </source>
</evidence>
<evidence type="ECO:0000313" key="2">
    <source>
        <dbReference type="EMBL" id="MCI63143.1"/>
    </source>
</evidence>
<feature type="non-terminal residue" evidence="2">
    <location>
        <position position="1"/>
    </location>
</feature>
<proteinExistence type="predicted"/>
<feature type="region of interest" description="Disordered" evidence="1">
    <location>
        <begin position="18"/>
        <end position="54"/>
    </location>
</feature>
<reference evidence="2 3" key="1">
    <citation type="journal article" date="2018" name="Front. Plant Sci.">
        <title>Red Clover (Trifolium pratense) and Zigzag Clover (T. medium) - A Picture of Genomic Similarities and Differences.</title>
        <authorList>
            <person name="Dluhosova J."/>
            <person name="Istvanek J."/>
            <person name="Nedelnik J."/>
            <person name="Repkova J."/>
        </authorList>
    </citation>
    <scope>NUCLEOTIDE SEQUENCE [LARGE SCALE GENOMIC DNA]</scope>
    <source>
        <strain evidence="3">cv. 10/8</strain>
        <tissue evidence="2">Leaf</tissue>
    </source>
</reference>
<feature type="compositionally biased region" description="Basic and acidic residues" evidence="1">
    <location>
        <begin position="32"/>
        <end position="47"/>
    </location>
</feature>
<keyword evidence="3" id="KW-1185">Reference proteome</keyword>
<dbReference type="AlphaFoldDB" id="A0A392TPQ0"/>
<sequence>GGLGRLPKLRVATVKSSFSAVPEKPMGLYDPAFDKDSTDTSDQRRPTPDTNQNI</sequence>
<evidence type="ECO:0000313" key="3">
    <source>
        <dbReference type="Proteomes" id="UP000265520"/>
    </source>
</evidence>
<comment type="caution">
    <text evidence="2">The sequence shown here is derived from an EMBL/GenBank/DDBJ whole genome shotgun (WGS) entry which is preliminary data.</text>
</comment>
<dbReference type="EMBL" id="LXQA010631844">
    <property type="protein sequence ID" value="MCI63143.1"/>
    <property type="molecule type" value="Genomic_DNA"/>
</dbReference>
<dbReference type="Proteomes" id="UP000265520">
    <property type="component" value="Unassembled WGS sequence"/>
</dbReference>
<protein>
    <submittedName>
        <fullName evidence="2">NADH-dependent glutamate synthase</fullName>
    </submittedName>
</protein>
<organism evidence="2 3">
    <name type="scientific">Trifolium medium</name>
    <dbReference type="NCBI Taxonomy" id="97028"/>
    <lineage>
        <taxon>Eukaryota</taxon>
        <taxon>Viridiplantae</taxon>
        <taxon>Streptophyta</taxon>
        <taxon>Embryophyta</taxon>
        <taxon>Tracheophyta</taxon>
        <taxon>Spermatophyta</taxon>
        <taxon>Magnoliopsida</taxon>
        <taxon>eudicotyledons</taxon>
        <taxon>Gunneridae</taxon>
        <taxon>Pentapetalae</taxon>
        <taxon>rosids</taxon>
        <taxon>fabids</taxon>
        <taxon>Fabales</taxon>
        <taxon>Fabaceae</taxon>
        <taxon>Papilionoideae</taxon>
        <taxon>50 kb inversion clade</taxon>
        <taxon>NPAAA clade</taxon>
        <taxon>Hologalegina</taxon>
        <taxon>IRL clade</taxon>
        <taxon>Trifolieae</taxon>
        <taxon>Trifolium</taxon>
    </lineage>
</organism>
<name>A0A392TPQ0_9FABA</name>